<reference evidence="1 2" key="1">
    <citation type="submission" date="2015-11" db="EMBL/GenBank/DDBJ databases">
        <title>Genomic analysis of 38 Legionella species identifies large and diverse effector repertoires.</title>
        <authorList>
            <person name="Burstein D."/>
            <person name="Amaro F."/>
            <person name="Zusman T."/>
            <person name="Lifshitz Z."/>
            <person name="Cohen O."/>
            <person name="Gilbert J.A."/>
            <person name="Pupko T."/>
            <person name="Shuman H.A."/>
            <person name="Segal G."/>
        </authorList>
    </citation>
    <scope>NUCLEOTIDE SEQUENCE [LARGE SCALE GENOMIC DNA]</scope>
    <source>
        <strain evidence="1 2">IMVS3376</strain>
    </source>
</reference>
<dbReference type="STRING" id="947033.Lste_1904"/>
<dbReference type="Pfam" id="PF26620">
    <property type="entry name" value="DUF8197"/>
    <property type="match status" value="1"/>
</dbReference>
<dbReference type="RefSeq" id="WP_058510812.1">
    <property type="nucleotide sequence ID" value="NZ_DAIOMV010000006.1"/>
</dbReference>
<accession>A0A0W0ZIB9</accession>
<evidence type="ECO:0000313" key="2">
    <source>
        <dbReference type="Proteomes" id="UP000054926"/>
    </source>
</evidence>
<dbReference type="AlphaFoldDB" id="A0A0W0ZIB9"/>
<evidence type="ECO:0000313" key="1">
    <source>
        <dbReference type="EMBL" id="KTD68746.1"/>
    </source>
</evidence>
<dbReference type="EMBL" id="LNYY01000019">
    <property type="protein sequence ID" value="KTD68746.1"/>
    <property type="molecule type" value="Genomic_DNA"/>
</dbReference>
<dbReference type="PATRIC" id="fig|947033.5.peg.2021"/>
<dbReference type="NCBIfam" id="NF046101">
    <property type="entry name" value="PA3496_fam"/>
    <property type="match status" value="1"/>
</dbReference>
<organism evidence="1 2">
    <name type="scientific">Legionella steelei</name>
    <dbReference type="NCBI Taxonomy" id="947033"/>
    <lineage>
        <taxon>Bacteria</taxon>
        <taxon>Pseudomonadati</taxon>
        <taxon>Pseudomonadota</taxon>
        <taxon>Gammaproteobacteria</taxon>
        <taxon>Legionellales</taxon>
        <taxon>Legionellaceae</taxon>
        <taxon>Legionella</taxon>
    </lineage>
</organism>
<dbReference type="InterPro" id="IPR058510">
    <property type="entry name" value="DUF8197"/>
</dbReference>
<sequence length="66" mass="7654">MSDLFEDDEDAVVEVGEDFGDVDSELDVEAEVTEAVPRDLDARRRLENMLDEKRLRDELEDDFGDY</sequence>
<protein>
    <submittedName>
        <fullName evidence="1">Uncharacterized protein</fullName>
    </submittedName>
</protein>
<proteinExistence type="predicted"/>
<gene>
    <name evidence="1" type="ORF">Lste_1904</name>
</gene>
<comment type="caution">
    <text evidence="1">The sequence shown here is derived from an EMBL/GenBank/DDBJ whole genome shotgun (WGS) entry which is preliminary data.</text>
</comment>
<dbReference type="InterPro" id="IPR058059">
    <property type="entry name" value="PA3496-like"/>
</dbReference>
<dbReference type="Proteomes" id="UP000054926">
    <property type="component" value="Unassembled WGS sequence"/>
</dbReference>
<name>A0A0W0ZIB9_9GAMM</name>
<keyword evidence="2" id="KW-1185">Reference proteome</keyword>